<keyword evidence="2" id="KW-0805">Transcription regulation</keyword>
<evidence type="ECO:0000256" key="4">
    <source>
        <dbReference type="ARBA" id="ARBA00023163"/>
    </source>
</evidence>
<evidence type="ECO:0000256" key="1">
    <source>
        <dbReference type="ARBA" id="ARBA00004123"/>
    </source>
</evidence>
<dbReference type="Gene3D" id="2.170.150.80">
    <property type="entry name" value="NAC domain"/>
    <property type="match status" value="1"/>
</dbReference>
<dbReference type="InterPro" id="IPR003441">
    <property type="entry name" value="NAC-dom"/>
</dbReference>
<evidence type="ECO:0000313" key="9">
    <source>
        <dbReference type="Proteomes" id="UP001141552"/>
    </source>
</evidence>
<gene>
    <name evidence="8" type="ORF">Tsubulata_026176</name>
</gene>
<organism evidence="8 9">
    <name type="scientific">Turnera subulata</name>
    <dbReference type="NCBI Taxonomy" id="218843"/>
    <lineage>
        <taxon>Eukaryota</taxon>
        <taxon>Viridiplantae</taxon>
        <taxon>Streptophyta</taxon>
        <taxon>Embryophyta</taxon>
        <taxon>Tracheophyta</taxon>
        <taxon>Spermatophyta</taxon>
        <taxon>Magnoliopsida</taxon>
        <taxon>eudicotyledons</taxon>
        <taxon>Gunneridae</taxon>
        <taxon>Pentapetalae</taxon>
        <taxon>rosids</taxon>
        <taxon>fabids</taxon>
        <taxon>Malpighiales</taxon>
        <taxon>Passifloraceae</taxon>
        <taxon>Turnera</taxon>
    </lineage>
</organism>
<name>A0A9Q0JCQ2_9ROSI</name>
<dbReference type="GO" id="GO:0005634">
    <property type="term" value="C:nucleus"/>
    <property type="evidence" value="ECO:0007669"/>
    <property type="project" value="UniProtKB-SubCell"/>
</dbReference>
<dbReference type="SUPFAM" id="SSF101941">
    <property type="entry name" value="NAC domain"/>
    <property type="match status" value="1"/>
</dbReference>
<evidence type="ECO:0000256" key="6">
    <source>
        <dbReference type="SAM" id="MobiDB-lite"/>
    </source>
</evidence>
<keyword evidence="9" id="KW-1185">Reference proteome</keyword>
<keyword evidence="3" id="KW-0238">DNA-binding</keyword>
<accession>A0A9Q0JCQ2</accession>
<dbReference type="InterPro" id="IPR036093">
    <property type="entry name" value="NAC_dom_sf"/>
</dbReference>
<comment type="subcellular location">
    <subcellularLocation>
        <location evidence="1">Nucleus</location>
    </subcellularLocation>
</comment>
<reference evidence="8" key="2">
    <citation type="journal article" date="2023" name="Plants (Basel)">
        <title>Annotation of the Turnera subulata (Passifloraceae) Draft Genome Reveals the S-Locus Evolved after the Divergence of Turneroideae from Passifloroideae in a Stepwise Manner.</title>
        <authorList>
            <person name="Henning P.M."/>
            <person name="Roalson E.H."/>
            <person name="Mir W."/>
            <person name="McCubbin A.G."/>
            <person name="Shore J.S."/>
        </authorList>
    </citation>
    <scope>NUCLEOTIDE SEQUENCE</scope>
    <source>
        <strain evidence="8">F60SS</strain>
    </source>
</reference>
<dbReference type="PANTHER" id="PTHR31989">
    <property type="entry name" value="NAC DOMAIN-CONTAINING PROTEIN 82-RELATED"/>
    <property type="match status" value="1"/>
</dbReference>
<dbReference type="AlphaFoldDB" id="A0A9Q0JCQ2"/>
<keyword evidence="5" id="KW-0539">Nucleus</keyword>
<evidence type="ECO:0000313" key="8">
    <source>
        <dbReference type="EMBL" id="KAJ4835950.1"/>
    </source>
</evidence>
<dbReference type="GO" id="GO:0006355">
    <property type="term" value="P:regulation of DNA-templated transcription"/>
    <property type="evidence" value="ECO:0007669"/>
    <property type="project" value="InterPro"/>
</dbReference>
<reference evidence="8" key="1">
    <citation type="submission" date="2022-02" db="EMBL/GenBank/DDBJ databases">
        <authorList>
            <person name="Henning P.M."/>
            <person name="McCubbin A.G."/>
            <person name="Shore J.S."/>
        </authorList>
    </citation>
    <scope>NUCLEOTIDE SEQUENCE</scope>
    <source>
        <strain evidence="8">F60SS</strain>
        <tissue evidence="8">Leaves</tissue>
    </source>
</reference>
<comment type="caution">
    <text evidence="8">The sequence shown here is derived from an EMBL/GenBank/DDBJ whole genome shotgun (WGS) entry which is preliminary data.</text>
</comment>
<feature type="region of interest" description="Disordered" evidence="6">
    <location>
        <begin position="115"/>
        <end position="134"/>
    </location>
</feature>
<evidence type="ECO:0000259" key="7">
    <source>
        <dbReference type="PROSITE" id="PS51005"/>
    </source>
</evidence>
<keyword evidence="4" id="KW-0804">Transcription</keyword>
<feature type="domain" description="NAC" evidence="7">
    <location>
        <begin position="4"/>
        <end position="167"/>
    </location>
</feature>
<sequence>MVRFPPGFRFCPTDEQLIKDYLWKKVKGESILSWEGIEECDVYGDQSPWEICRERNKEKLFCFVKLRRASAGRIARSAAGGEWHGSNKGAKIRDSQTQKVIGSKKLFSFRSERKGRNFGASSSSSRSRNPTKNDDKWVMHEYSLDGDLLIGVHDKYKDYVLCEILISSHSQRKKHKEEEHGPPLSVVASQDFGATTDAFASPCSFSVDSQEAETNASSGLVPTYSLSDEYDFPEADTTDALVPSNIYADFYEQMENLEAIMSVPPNNSGASTDAFASPCSFSVDCQEAEANATSGLVPTYSLCYEYDLPEADSTDALVPSNSYSDFYEQMENLEAIMSVPSSKFTDFYLPITSIAYA</sequence>
<dbReference type="Pfam" id="PF02365">
    <property type="entry name" value="NAM"/>
    <property type="match status" value="1"/>
</dbReference>
<evidence type="ECO:0000256" key="3">
    <source>
        <dbReference type="ARBA" id="ARBA00023125"/>
    </source>
</evidence>
<dbReference type="OrthoDB" id="774757at2759"/>
<protein>
    <recommendedName>
        <fullName evidence="7">NAC domain-containing protein</fullName>
    </recommendedName>
</protein>
<proteinExistence type="predicted"/>
<evidence type="ECO:0000256" key="2">
    <source>
        <dbReference type="ARBA" id="ARBA00023015"/>
    </source>
</evidence>
<dbReference type="PROSITE" id="PS51005">
    <property type="entry name" value="NAC"/>
    <property type="match status" value="1"/>
</dbReference>
<dbReference type="EMBL" id="JAKUCV010004258">
    <property type="protein sequence ID" value="KAJ4835950.1"/>
    <property type="molecule type" value="Genomic_DNA"/>
</dbReference>
<dbReference type="GO" id="GO:0003677">
    <property type="term" value="F:DNA binding"/>
    <property type="evidence" value="ECO:0007669"/>
    <property type="project" value="UniProtKB-KW"/>
</dbReference>
<dbReference type="Proteomes" id="UP001141552">
    <property type="component" value="Unassembled WGS sequence"/>
</dbReference>
<evidence type="ECO:0000256" key="5">
    <source>
        <dbReference type="ARBA" id="ARBA00023242"/>
    </source>
</evidence>